<dbReference type="RefSeq" id="XP_007925987.1">
    <property type="nucleotide sequence ID" value="XM_007927796.1"/>
</dbReference>
<feature type="region of interest" description="Disordered" evidence="1">
    <location>
        <begin position="101"/>
        <end position="245"/>
    </location>
</feature>
<dbReference type="OrthoDB" id="3649370at2759"/>
<feature type="compositionally biased region" description="Acidic residues" evidence="1">
    <location>
        <begin position="205"/>
        <end position="227"/>
    </location>
</feature>
<feature type="compositionally biased region" description="Polar residues" evidence="1">
    <location>
        <begin position="158"/>
        <end position="171"/>
    </location>
</feature>
<reference evidence="2 3" key="1">
    <citation type="journal article" date="2012" name="PLoS Pathog.">
        <title>Diverse lifestyles and strategies of plant pathogenesis encoded in the genomes of eighteen Dothideomycetes fungi.</title>
        <authorList>
            <person name="Ohm R.A."/>
            <person name="Feau N."/>
            <person name="Henrissat B."/>
            <person name="Schoch C.L."/>
            <person name="Horwitz B.A."/>
            <person name="Barry K.W."/>
            <person name="Condon B.J."/>
            <person name="Copeland A.C."/>
            <person name="Dhillon B."/>
            <person name="Glaser F."/>
            <person name="Hesse C.N."/>
            <person name="Kosti I."/>
            <person name="LaButti K."/>
            <person name="Lindquist E.A."/>
            <person name="Lucas S."/>
            <person name="Salamov A.A."/>
            <person name="Bradshaw R.E."/>
            <person name="Ciuffetti L."/>
            <person name="Hamelin R.C."/>
            <person name="Kema G.H.J."/>
            <person name="Lawrence C."/>
            <person name="Scott J.A."/>
            <person name="Spatafora J.W."/>
            <person name="Turgeon B.G."/>
            <person name="de Wit P.J.G.M."/>
            <person name="Zhong S."/>
            <person name="Goodwin S.B."/>
            <person name="Grigoriev I.V."/>
        </authorList>
    </citation>
    <scope>NUCLEOTIDE SEQUENCE [LARGE SCALE GENOMIC DNA]</scope>
    <source>
        <strain evidence="2 3">CIRAD86</strain>
    </source>
</reference>
<gene>
    <name evidence="2" type="ORF">MYCFIDRAFT_80455</name>
</gene>
<dbReference type="GeneID" id="19341713"/>
<proteinExistence type="predicted"/>
<organism evidence="2 3">
    <name type="scientific">Pseudocercospora fijiensis (strain CIRAD86)</name>
    <name type="common">Black leaf streak disease fungus</name>
    <name type="synonym">Mycosphaerella fijiensis</name>
    <dbReference type="NCBI Taxonomy" id="383855"/>
    <lineage>
        <taxon>Eukaryota</taxon>
        <taxon>Fungi</taxon>
        <taxon>Dikarya</taxon>
        <taxon>Ascomycota</taxon>
        <taxon>Pezizomycotina</taxon>
        <taxon>Dothideomycetes</taxon>
        <taxon>Dothideomycetidae</taxon>
        <taxon>Mycosphaerellales</taxon>
        <taxon>Mycosphaerellaceae</taxon>
        <taxon>Pseudocercospora</taxon>
    </lineage>
</organism>
<accession>M3B0C0</accession>
<evidence type="ECO:0000256" key="1">
    <source>
        <dbReference type="SAM" id="MobiDB-lite"/>
    </source>
</evidence>
<keyword evidence="3" id="KW-1185">Reference proteome</keyword>
<evidence type="ECO:0000313" key="3">
    <source>
        <dbReference type="Proteomes" id="UP000016932"/>
    </source>
</evidence>
<sequence>MDQSEKTEAEQKALSAQCSMIRCRIRNIVTSAISGDLHMMPKPYKPVKIRDANDATWKELSQEHDILVKKIGEMRKTTEVKKRNDVIRALRIQYPKVAKKFPEPQDPVEKPAPAPVEKSASAEKSPLPRSTFTEPPPSYDSACTVPSASRAAQPHGLPSNSIFKQTSSSPSLMGPPPVPTNNLKRPAPGLWPSQLGKGIKQEQPIDLDSDADDNSLEPEDPAEDDEYNPSTEAPKSRKERVENRATKRVRFEDFTSKLKRAISKPALEYERQQLKFKYELQDIAIKKKIADLEGDKARVLGLDMEASNIQFEKSKAEFAKKMEDLKYGEGQGGQRE</sequence>
<dbReference type="AlphaFoldDB" id="M3B0C0"/>
<protein>
    <submittedName>
        <fullName evidence="2">Uncharacterized protein</fullName>
    </submittedName>
</protein>
<dbReference type="Proteomes" id="UP000016932">
    <property type="component" value="Unassembled WGS sequence"/>
</dbReference>
<dbReference type="VEuPathDB" id="FungiDB:MYCFIDRAFT_80455"/>
<dbReference type="HOGENOM" id="CLU_826741_0_0_1"/>
<name>M3B0C0_PSEFD</name>
<evidence type="ECO:0000313" key="2">
    <source>
        <dbReference type="EMBL" id="EME82863.1"/>
    </source>
</evidence>
<feature type="compositionally biased region" description="Basic and acidic residues" evidence="1">
    <location>
        <begin position="234"/>
        <end position="245"/>
    </location>
</feature>
<dbReference type="EMBL" id="KB446558">
    <property type="protein sequence ID" value="EME82863.1"/>
    <property type="molecule type" value="Genomic_DNA"/>
</dbReference>
<dbReference type="KEGG" id="pfj:MYCFIDRAFT_80455"/>